<dbReference type="EMBL" id="FUEG01000002">
    <property type="protein sequence ID" value="SJK99459.1"/>
    <property type="molecule type" value="Genomic_DNA"/>
</dbReference>
<keyword evidence="3" id="KW-1185">Reference proteome</keyword>
<proteinExistence type="predicted"/>
<feature type="transmembrane region" description="Helical" evidence="1">
    <location>
        <begin position="121"/>
        <end position="145"/>
    </location>
</feature>
<dbReference type="AlphaFoldDB" id="A0A284QSK5"/>
<dbReference type="Proteomes" id="UP000219338">
    <property type="component" value="Unassembled WGS sequence"/>
</dbReference>
<evidence type="ECO:0000313" key="2">
    <source>
        <dbReference type="EMBL" id="SJK99459.1"/>
    </source>
</evidence>
<organism evidence="2 3">
    <name type="scientific">Armillaria ostoyae</name>
    <name type="common">Armillaria root rot fungus</name>
    <dbReference type="NCBI Taxonomy" id="47428"/>
    <lineage>
        <taxon>Eukaryota</taxon>
        <taxon>Fungi</taxon>
        <taxon>Dikarya</taxon>
        <taxon>Basidiomycota</taxon>
        <taxon>Agaricomycotina</taxon>
        <taxon>Agaricomycetes</taxon>
        <taxon>Agaricomycetidae</taxon>
        <taxon>Agaricales</taxon>
        <taxon>Marasmiineae</taxon>
        <taxon>Physalacriaceae</taxon>
        <taxon>Armillaria</taxon>
    </lineage>
</organism>
<sequence>MSGSNGPRQCDTEMASADTIDVRKACWDVQLSEEARTPCSDDSLPPYEAEDQLPPAYSSRRRHPPSQYLCLCGILCPLLWIIGALVLWFPLRHVFPYLFSLRRQNADDAVSRRARRNEVQWASVCLTLTGVLLFIGTFIFVISYCA</sequence>
<protein>
    <submittedName>
        <fullName evidence="2">Uncharacterized protein</fullName>
    </submittedName>
</protein>
<evidence type="ECO:0000313" key="3">
    <source>
        <dbReference type="Proteomes" id="UP000219338"/>
    </source>
</evidence>
<keyword evidence="1" id="KW-0812">Transmembrane</keyword>
<keyword evidence="1" id="KW-1133">Transmembrane helix</keyword>
<dbReference type="OrthoDB" id="2855505at2759"/>
<feature type="transmembrane region" description="Helical" evidence="1">
    <location>
        <begin position="68"/>
        <end position="91"/>
    </location>
</feature>
<name>A0A284QSK5_ARMOS</name>
<reference evidence="3" key="1">
    <citation type="journal article" date="2017" name="Nat. Ecol. Evol.">
        <title>Genome expansion and lineage-specific genetic innovations in the forest pathogenic fungi Armillaria.</title>
        <authorList>
            <person name="Sipos G."/>
            <person name="Prasanna A.N."/>
            <person name="Walter M.C."/>
            <person name="O'Connor E."/>
            <person name="Balint B."/>
            <person name="Krizsan K."/>
            <person name="Kiss B."/>
            <person name="Hess J."/>
            <person name="Varga T."/>
            <person name="Slot J."/>
            <person name="Riley R."/>
            <person name="Boka B."/>
            <person name="Rigling D."/>
            <person name="Barry K."/>
            <person name="Lee J."/>
            <person name="Mihaltcheva S."/>
            <person name="LaButti K."/>
            <person name="Lipzen A."/>
            <person name="Waldron R."/>
            <person name="Moloney N.M."/>
            <person name="Sperisen C."/>
            <person name="Kredics L."/>
            <person name="Vagvoelgyi C."/>
            <person name="Patrignani A."/>
            <person name="Fitzpatrick D."/>
            <person name="Nagy I."/>
            <person name="Doyle S."/>
            <person name="Anderson J.B."/>
            <person name="Grigoriev I.V."/>
            <person name="Gueldener U."/>
            <person name="Muensterkoetter M."/>
            <person name="Nagy L.G."/>
        </authorList>
    </citation>
    <scope>NUCLEOTIDE SEQUENCE [LARGE SCALE GENOMIC DNA]</scope>
    <source>
        <strain evidence="3">C18/9</strain>
    </source>
</reference>
<gene>
    <name evidence="2" type="ORF">ARMOST_02760</name>
</gene>
<keyword evidence="1" id="KW-0472">Membrane</keyword>
<evidence type="ECO:0000256" key="1">
    <source>
        <dbReference type="SAM" id="Phobius"/>
    </source>
</evidence>
<accession>A0A284QSK5</accession>